<reference evidence="1 2" key="1">
    <citation type="submission" date="2019-08" db="EMBL/GenBank/DDBJ databases">
        <title>Deep-cultivation of Planctomycetes and their phenomic and genomic characterization uncovers novel biology.</title>
        <authorList>
            <person name="Wiegand S."/>
            <person name="Jogler M."/>
            <person name="Boedeker C."/>
            <person name="Pinto D."/>
            <person name="Vollmers J."/>
            <person name="Rivas-Marin E."/>
            <person name="Kohn T."/>
            <person name="Peeters S.H."/>
            <person name="Heuer A."/>
            <person name="Rast P."/>
            <person name="Oberbeckmann S."/>
            <person name="Bunk B."/>
            <person name="Jeske O."/>
            <person name="Meyerdierks A."/>
            <person name="Storesund J.E."/>
            <person name="Kallscheuer N."/>
            <person name="Luecker S."/>
            <person name="Lage O.M."/>
            <person name="Pohl T."/>
            <person name="Merkel B.J."/>
            <person name="Hornburger P."/>
            <person name="Mueller R.-W."/>
            <person name="Bruemmer F."/>
            <person name="Labrenz M."/>
            <person name="Spormann A.M."/>
            <person name="Op Den Camp H."/>
            <person name="Overmann J."/>
            <person name="Amann R."/>
            <person name="Jetten M.S.M."/>
            <person name="Mascher T."/>
            <person name="Medema M.H."/>
            <person name="Devos D.P."/>
            <person name="Kaster A.-K."/>
            <person name="Ovreas L."/>
            <person name="Rohde M."/>
            <person name="Galperin M.Y."/>
            <person name="Jogler C."/>
        </authorList>
    </citation>
    <scope>NUCLEOTIDE SEQUENCE [LARGE SCALE GENOMIC DNA]</scope>
    <source>
        <strain evidence="1 2">LF1</strain>
    </source>
</reference>
<name>A0A5B1CB72_9BACT</name>
<dbReference type="EMBL" id="VRLW01000002">
    <property type="protein sequence ID" value="KAA1257461.1"/>
    <property type="molecule type" value="Genomic_DNA"/>
</dbReference>
<protein>
    <submittedName>
        <fullName evidence="1">Uncharacterized protein</fullName>
    </submittedName>
</protein>
<accession>A0A5B1CB72</accession>
<evidence type="ECO:0000313" key="2">
    <source>
        <dbReference type="Proteomes" id="UP000322699"/>
    </source>
</evidence>
<comment type="caution">
    <text evidence="1">The sequence shown here is derived from an EMBL/GenBank/DDBJ whole genome shotgun (WGS) entry which is preliminary data.</text>
</comment>
<dbReference type="Proteomes" id="UP000322699">
    <property type="component" value="Unassembled WGS sequence"/>
</dbReference>
<gene>
    <name evidence="1" type="ORF">LF1_53100</name>
</gene>
<evidence type="ECO:0000313" key="1">
    <source>
        <dbReference type="EMBL" id="KAA1257461.1"/>
    </source>
</evidence>
<keyword evidence="2" id="KW-1185">Reference proteome</keyword>
<organism evidence="1 2">
    <name type="scientific">Rubripirellula obstinata</name>
    <dbReference type="NCBI Taxonomy" id="406547"/>
    <lineage>
        <taxon>Bacteria</taxon>
        <taxon>Pseudomonadati</taxon>
        <taxon>Planctomycetota</taxon>
        <taxon>Planctomycetia</taxon>
        <taxon>Pirellulales</taxon>
        <taxon>Pirellulaceae</taxon>
        <taxon>Rubripirellula</taxon>
    </lineage>
</organism>
<sequence length="124" mass="13856">MTKRKKRILRFSLRSLLGLTFVAGAYFALGPPTRSYGVPAVSSAIESEFGSPGNPAYVAPLLLEYWQMKATGRQSVQVKRHYYVWLPGFACKLGTRVTDDTFTPTRRADDILADCLLADWPPSR</sequence>
<proteinExistence type="predicted"/>
<dbReference type="AlphaFoldDB" id="A0A5B1CB72"/>